<feature type="compositionally biased region" description="Basic and acidic residues" evidence="6">
    <location>
        <begin position="27"/>
        <end position="36"/>
    </location>
</feature>
<dbReference type="Pfam" id="PF07690">
    <property type="entry name" value="MFS_1"/>
    <property type="match status" value="1"/>
</dbReference>
<reference evidence="8 9" key="1">
    <citation type="journal article" date="2018" name="Evol. Lett.">
        <title>Horizontal gene cluster transfer increased hallucinogenic mushroom diversity.</title>
        <authorList>
            <person name="Reynolds H.T."/>
            <person name="Vijayakumar V."/>
            <person name="Gluck-Thaler E."/>
            <person name="Korotkin H.B."/>
            <person name="Matheny P.B."/>
            <person name="Slot J.C."/>
        </authorList>
    </citation>
    <scope>NUCLEOTIDE SEQUENCE [LARGE SCALE GENOMIC DNA]</scope>
    <source>
        <strain evidence="8 9">2631</strain>
    </source>
</reference>
<dbReference type="OrthoDB" id="419616at2759"/>
<keyword evidence="9" id="KW-1185">Reference proteome</keyword>
<dbReference type="PANTHER" id="PTHR23504:SF15">
    <property type="entry name" value="MAJOR FACILITATOR SUPERFAMILY (MFS) PROFILE DOMAIN-CONTAINING PROTEIN"/>
    <property type="match status" value="1"/>
</dbReference>
<keyword evidence="5 7" id="KW-0472">Membrane</keyword>
<name>A0A409WXI2_PSICY</name>
<dbReference type="AlphaFoldDB" id="A0A409WXI2"/>
<evidence type="ECO:0000256" key="4">
    <source>
        <dbReference type="ARBA" id="ARBA00022989"/>
    </source>
</evidence>
<feature type="region of interest" description="Disordered" evidence="6">
    <location>
        <begin position="1"/>
        <end position="47"/>
    </location>
</feature>
<accession>A0A409WXI2</accession>
<dbReference type="InterPro" id="IPR011701">
    <property type="entry name" value="MFS"/>
</dbReference>
<dbReference type="PANTHER" id="PTHR23504">
    <property type="entry name" value="MAJOR FACILITATOR SUPERFAMILY DOMAIN-CONTAINING PROTEIN 10"/>
    <property type="match status" value="1"/>
</dbReference>
<evidence type="ECO:0000313" key="8">
    <source>
        <dbReference type="EMBL" id="PPQ83228.1"/>
    </source>
</evidence>
<proteinExistence type="predicted"/>
<keyword evidence="4 7" id="KW-1133">Transmembrane helix</keyword>
<feature type="transmembrane region" description="Helical" evidence="7">
    <location>
        <begin position="120"/>
        <end position="138"/>
    </location>
</feature>
<keyword evidence="2" id="KW-0813">Transport</keyword>
<feature type="transmembrane region" description="Helical" evidence="7">
    <location>
        <begin position="220"/>
        <end position="242"/>
    </location>
</feature>
<feature type="transmembrane region" description="Helical" evidence="7">
    <location>
        <begin position="145"/>
        <end position="165"/>
    </location>
</feature>
<feature type="region of interest" description="Disordered" evidence="6">
    <location>
        <begin position="279"/>
        <end position="319"/>
    </location>
</feature>
<organism evidence="8 9">
    <name type="scientific">Psilocybe cyanescens</name>
    <dbReference type="NCBI Taxonomy" id="93625"/>
    <lineage>
        <taxon>Eukaryota</taxon>
        <taxon>Fungi</taxon>
        <taxon>Dikarya</taxon>
        <taxon>Basidiomycota</taxon>
        <taxon>Agaricomycotina</taxon>
        <taxon>Agaricomycetes</taxon>
        <taxon>Agaricomycetidae</taxon>
        <taxon>Agaricales</taxon>
        <taxon>Agaricineae</taxon>
        <taxon>Strophariaceae</taxon>
        <taxon>Psilocybe</taxon>
    </lineage>
</organism>
<evidence type="ECO:0000313" key="9">
    <source>
        <dbReference type="Proteomes" id="UP000283269"/>
    </source>
</evidence>
<protein>
    <submittedName>
        <fullName evidence="8">Psilocybin Transporter (PsiT)</fullName>
    </submittedName>
</protein>
<feature type="transmembrane region" description="Helical" evidence="7">
    <location>
        <begin position="177"/>
        <end position="199"/>
    </location>
</feature>
<evidence type="ECO:0000256" key="5">
    <source>
        <dbReference type="ARBA" id="ARBA00023136"/>
    </source>
</evidence>
<dbReference type="EMBL" id="NHYD01003033">
    <property type="protein sequence ID" value="PPQ83228.1"/>
    <property type="molecule type" value="Genomic_DNA"/>
</dbReference>
<evidence type="ECO:0000256" key="2">
    <source>
        <dbReference type="ARBA" id="ARBA00022448"/>
    </source>
</evidence>
<evidence type="ECO:0000256" key="1">
    <source>
        <dbReference type="ARBA" id="ARBA00004141"/>
    </source>
</evidence>
<feature type="transmembrane region" description="Helical" evidence="7">
    <location>
        <begin position="446"/>
        <end position="470"/>
    </location>
</feature>
<feature type="transmembrane region" description="Helical" evidence="7">
    <location>
        <begin position="373"/>
        <end position="395"/>
    </location>
</feature>
<evidence type="ECO:0000256" key="6">
    <source>
        <dbReference type="SAM" id="MobiDB-lite"/>
    </source>
</evidence>
<comment type="subcellular location">
    <subcellularLocation>
        <location evidence="1">Membrane</location>
        <topology evidence="1">Multi-pass membrane protein</topology>
    </subcellularLocation>
</comment>
<evidence type="ECO:0000256" key="3">
    <source>
        <dbReference type="ARBA" id="ARBA00022692"/>
    </source>
</evidence>
<keyword evidence="3 7" id="KW-0812">Transmembrane</keyword>
<gene>
    <name evidence="8" type="ORF">CVT25_004287</name>
</gene>
<feature type="transmembrane region" description="Helical" evidence="7">
    <location>
        <begin position="523"/>
        <end position="542"/>
    </location>
</feature>
<dbReference type="GO" id="GO:0022857">
    <property type="term" value="F:transmembrane transporter activity"/>
    <property type="evidence" value="ECO:0007669"/>
    <property type="project" value="InterPro"/>
</dbReference>
<feature type="compositionally biased region" description="Polar residues" evidence="6">
    <location>
        <begin position="16"/>
        <end position="26"/>
    </location>
</feature>
<sequence length="558" mass="60704">MSLERSTSPEPDEHTSLLSDTASTCSSRDDLEDPKAKQPRTPIPTGQLGEPIIYSHLWPYINQFVNDIGVADGNPRNVGFYSGLIESVFAVGETVGCVPLAKSSNTSPNSLLDRIGRRPVLLPSALGIAVFTALFGLSTSFTMMLILRVCAGLLAGATPIVHSIVGELTDETNNALVVPLYGLITPIGFAIGPLIGGTLEHAATKYPNVFGYEFLQKYPYFLPSFVPCCLAIFGVTFGYFFLQEVGTFIEFLASDLAHILSQTLPSIVKAKKRLERQKSSSSISSGTSTLYGATDSHNRDAPESTAFPPDDTEDEIDSKPQSIKELIKDPSIRAVMGSGTFLMFLYTSSDVLFSLYCFTAVEDGGVGLPPDKIGYAFSVAGMIAMLMQLCITPWVLRTFDKAKVYKFCMCSFPLVFALMGCLNPLARTGYNEISKTIHPTTTGLLYAAIALLLLMARVCVMAFPISMMLVKQSADKHSLATANGLVQVSMTIARAFCPTVARYEFFEAQGNRSLFAYSTSHNILGGYFWVVIMVTLSFAGVWQSMSIARVTKRQEEKL</sequence>
<evidence type="ECO:0000256" key="7">
    <source>
        <dbReference type="SAM" id="Phobius"/>
    </source>
</evidence>
<feature type="transmembrane region" description="Helical" evidence="7">
    <location>
        <begin position="341"/>
        <end position="361"/>
    </location>
</feature>
<dbReference type="SUPFAM" id="SSF103473">
    <property type="entry name" value="MFS general substrate transporter"/>
    <property type="match status" value="1"/>
</dbReference>
<dbReference type="Gene3D" id="1.20.1250.20">
    <property type="entry name" value="MFS general substrate transporter like domains"/>
    <property type="match status" value="1"/>
</dbReference>
<comment type="caution">
    <text evidence="8">The sequence shown here is derived from an EMBL/GenBank/DDBJ whole genome shotgun (WGS) entry which is preliminary data.</text>
</comment>
<dbReference type="InParanoid" id="A0A409WXI2"/>
<dbReference type="InterPro" id="IPR036259">
    <property type="entry name" value="MFS_trans_sf"/>
</dbReference>
<feature type="compositionally biased region" description="Low complexity" evidence="6">
    <location>
        <begin position="279"/>
        <end position="289"/>
    </location>
</feature>
<dbReference type="GO" id="GO:0016020">
    <property type="term" value="C:membrane"/>
    <property type="evidence" value="ECO:0007669"/>
    <property type="project" value="UniProtKB-SubCell"/>
</dbReference>
<dbReference type="Proteomes" id="UP000283269">
    <property type="component" value="Unassembled WGS sequence"/>
</dbReference>